<proteinExistence type="predicted"/>
<keyword evidence="1" id="KW-0472">Membrane</keyword>
<evidence type="ECO:0000313" key="3">
    <source>
        <dbReference type="Proteomes" id="UP000176665"/>
    </source>
</evidence>
<dbReference type="AlphaFoldDB" id="A0A1F5YT04"/>
<feature type="transmembrane region" description="Helical" evidence="1">
    <location>
        <begin position="361"/>
        <end position="377"/>
    </location>
</feature>
<evidence type="ECO:0008006" key="4">
    <source>
        <dbReference type="Google" id="ProtNLM"/>
    </source>
</evidence>
<name>A0A1F5YT04_9BACT</name>
<feature type="transmembrane region" description="Helical" evidence="1">
    <location>
        <begin position="304"/>
        <end position="321"/>
    </location>
</feature>
<comment type="caution">
    <text evidence="2">The sequence shown here is derived from an EMBL/GenBank/DDBJ whole genome shotgun (WGS) entry which is preliminary data.</text>
</comment>
<feature type="transmembrane region" description="Helical" evidence="1">
    <location>
        <begin position="333"/>
        <end position="355"/>
    </location>
</feature>
<gene>
    <name evidence="2" type="ORF">A2W14_00055</name>
</gene>
<accession>A0A1F5YT04</accession>
<evidence type="ECO:0000256" key="1">
    <source>
        <dbReference type="SAM" id="Phobius"/>
    </source>
</evidence>
<feature type="transmembrane region" description="Helical" evidence="1">
    <location>
        <begin position="116"/>
        <end position="137"/>
    </location>
</feature>
<evidence type="ECO:0000313" key="2">
    <source>
        <dbReference type="EMBL" id="OGG03330.1"/>
    </source>
</evidence>
<organism evidence="2 3">
    <name type="scientific">Candidatus Gottesmanbacteria bacterium RBG_16_37_8</name>
    <dbReference type="NCBI Taxonomy" id="1798371"/>
    <lineage>
        <taxon>Bacteria</taxon>
        <taxon>Candidatus Gottesmaniibacteriota</taxon>
    </lineage>
</organism>
<feature type="transmembrane region" description="Helical" evidence="1">
    <location>
        <begin position="63"/>
        <end position="82"/>
    </location>
</feature>
<feature type="transmembrane region" description="Helical" evidence="1">
    <location>
        <begin position="144"/>
        <end position="162"/>
    </location>
</feature>
<keyword evidence="1" id="KW-1133">Transmembrane helix</keyword>
<keyword evidence="1" id="KW-0812">Transmembrane</keyword>
<feature type="transmembrane region" description="Helical" evidence="1">
    <location>
        <begin position="274"/>
        <end position="298"/>
    </location>
</feature>
<feature type="transmembrane region" description="Helical" evidence="1">
    <location>
        <begin position="89"/>
        <end position="110"/>
    </location>
</feature>
<feature type="transmembrane region" description="Helical" evidence="1">
    <location>
        <begin position="168"/>
        <end position="195"/>
    </location>
</feature>
<reference evidence="2 3" key="1">
    <citation type="journal article" date="2016" name="Nat. Commun.">
        <title>Thousands of microbial genomes shed light on interconnected biogeochemical processes in an aquifer system.</title>
        <authorList>
            <person name="Anantharaman K."/>
            <person name="Brown C.T."/>
            <person name="Hug L.A."/>
            <person name="Sharon I."/>
            <person name="Castelle C.J."/>
            <person name="Probst A.J."/>
            <person name="Thomas B.C."/>
            <person name="Singh A."/>
            <person name="Wilkins M.J."/>
            <person name="Karaoz U."/>
            <person name="Brodie E.L."/>
            <person name="Williams K.H."/>
            <person name="Hubbard S.S."/>
            <person name="Banfield J.F."/>
        </authorList>
    </citation>
    <scope>NUCLEOTIDE SEQUENCE [LARGE SCALE GENOMIC DNA]</scope>
</reference>
<protein>
    <recommendedName>
        <fullName evidence="4">Glycosyltransferase RgtA/B/C/D-like domain-containing protein</fullName>
    </recommendedName>
</protein>
<dbReference type="Proteomes" id="UP000176665">
    <property type="component" value="Unassembled WGS sequence"/>
</dbReference>
<dbReference type="EMBL" id="MFJA01000030">
    <property type="protein sequence ID" value="OGG03330.1"/>
    <property type="molecule type" value="Genomic_DNA"/>
</dbReference>
<sequence>MQAKKFSVSLKRIYYLIYTAALILLFKSVLAAGLNYQYDIDELFHVQHIFLYSRSLLPFKDVFSIYSPLFHYLLMPVMRIAGFTFSGIYLLRIIMAIGFLVRILFSFLIVKKIFNLRTALVFLPLFLLDPLSNFSAFQVRPDNFMILSFTSAFYLLIIFFSLRKNILLFFSAALFSLSLIFSLKIAPSVAVILLFTVFSLRKNYKTLVLFILGFSLPLLLFYFVFFLLGLSGQMIRQIFIDSRIILNSLLFPGKMSGFFKPNNHFIYGAMGKPLTWYLLMALPFLTLAGIILSFTKLFKHHNKLSVQLAAVLAVVLLVQLYSLKSLYSFYIQYFLTISWLVSLFAAFFISCAGNLLKNNKINFLFHIVLLIIFLIVAKSQIPGNYYRAGIDHKNFITRMNYYWQFIPENEPTFPNFLFRKLAHPITYGLFPGDIPPQIYKKLPDISESLEKNKVKYILLNEYTLGFLPEAEQKYIRDNYSLYSYEYGIWVKN</sequence>
<feature type="transmembrane region" description="Helical" evidence="1">
    <location>
        <begin position="207"/>
        <end position="228"/>
    </location>
</feature>